<evidence type="ECO:0000256" key="5">
    <source>
        <dbReference type="ARBA" id="ARBA00022840"/>
    </source>
</evidence>
<dbReference type="Proteomes" id="UP000011761">
    <property type="component" value="Unassembled WGS sequence"/>
</dbReference>
<dbReference type="OrthoDB" id="10250725at2759"/>
<dbReference type="CDD" id="cd08217">
    <property type="entry name" value="STKc_Nek2"/>
    <property type="match status" value="1"/>
</dbReference>
<evidence type="ECO:0000256" key="1">
    <source>
        <dbReference type="ARBA" id="ARBA00012513"/>
    </source>
</evidence>
<dbReference type="InterPro" id="IPR025925">
    <property type="entry name" value="PPC89_CLD"/>
</dbReference>
<dbReference type="GO" id="GO:0044732">
    <property type="term" value="C:mitotic spindle pole body"/>
    <property type="evidence" value="ECO:0007669"/>
    <property type="project" value="TreeGrafter"/>
</dbReference>
<dbReference type="RefSeq" id="XP_007678231.1">
    <property type="nucleotide sequence ID" value="XM_007680041.1"/>
</dbReference>
<evidence type="ECO:0000313" key="8">
    <source>
        <dbReference type="EMBL" id="EMC94688.1"/>
    </source>
</evidence>
<dbReference type="EMBL" id="KB445558">
    <property type="protein sequence ID" value="EMC94688.1"/>
    <property type="molecule type" value="Genomic_DNA"/>
</dbReference>
<evidence type="ECO:0000313" key="9">
    <source>
        <dbReference type="Proteomes" id="UP000011761"/>
    </source>
</evidence>
<accession>M2MT36</accession>
<reference evidence="8 9" key="1">
    <citation type="journal article" date="2012" name="PLoS Pathog.">
        <title>Diverse lifestyles and strategies of plant pathogenesis encoded in the genomes of eighteen Dothideomycetes fungi.</title>
        <authorList>
            <person name="Ohm R.A."/>
            <person name="Feau N."/>
            <person name="Henrissat B."/>
            <person name="Schoch C.L."/>
            <person name="Horwitz B.A."/>
            <person name="Barry K.W."/>
            <person name="Condon B.J."/>
            <person name="Copeland A.C."/>
            <person name="Dhillon B."/>
            <person name="Glaser F."/>
            <person name="Hesse C.N."/>
            <person name="Kosti I."/>
            <person name="LaButti K."/>
            <person name="Lindquist E.A."/>
            <person name="Lucas S."/>
            <person name="Salamov A.A."/>
            <person name="Bradshaw R.E."/>
            <person name="Ciuffetti L."/>
            <person name="Hamelin R.C."/>
            <person name="Kema G.H.J."/>
            <person name="Lawrence C."/>
            <person name="Scott J.A."/>
            <person name="Spatafora J.W."/>
            <person name="Turgeon B.G."/>
            <person name="de Wit P.J.G.M."/>
            <person name="Zhong S."/>
            <person name="Goodwin S.B."/>
            <person name="Grigoriev I.V."/>
        </authorList>
    </citation>
    <scope>NUCLEOTIDE SEQUENCE [LARGE SCALE GENOMIC DNA]</scope>
    <source>
        <strain evidence="8 9">UAMH 10762</strain>
    </source>
</reference>
<dbReference type="InterPro" id="IPR008271">
    <property type="entry name" value="Ser/Thr_kinase_AS"/>
</dbReference>
<keyword evidence="3" id="KW-0547">Nucleotide-binding</keyword>
<dbReference type="HOGENOM" id="CLU_000288_63_23_1"/>
<evidence type="ECO:0000256" key="6">
    <source>
        <dbReference type="SAM" id="Coils"/>
    </source>
</evidence>
<dbReference type="KEGG" id="bcom:BAUCODRAFT_74142"/>
<keyword evidence="6" id="KW-0175">Coiled coil</keyword>
<evidence type="ECO:0000256" key="2">
    <source>
        <dbReference type="ARBA" id="ARBA00022679"/>
    </source>
</evidence>
<protein>
    <recommendedName>
        <fullName evidence="1">non-specific serine/threonine protein kinase</fullName>
        <ecNumber evidence="1">2.7.11.1</ecNumber>
    </recommendedName>
</protein>
<feature type="non-terminal residue" evidence="8">
    <location>
        <position position="421"/>
    </location>
</feature>
<dbReference type="PROSITE" id="PS00108">
    <property type="entry name" value="PROTEIN_KINASE_ST"/>
    <property type="match status" value="1"/>
</dbReference>
<dbReference type="InterPro" id="IPR000719">
    <property type="entry name" value="Prot_kinase_dom"/>
</dbReference>
<feature type="domain" description="Protein kinase" evidence="7">
    <location>
        <begin position="29"/>
        <end position="318"/>
    </location>
</feature>
<dbReference type="AlphaFoldDB" id="M2MT36"/>
<feature type="coiled-coil region" evidence="6">
    <location>
        <begin position="326"/>
        <end position="415"/>
    </location>
</feature>
<dbReference type="PROSITE" id="PS50011">
    <property type="entry name" value="PROTEIN_KINASE_DOM"/>
    <property type="match status" value="1"/>
</dbReference>
<dbReference type="SMART" id="SM00220">
    <property type="entry name" value="S_TKc"/>
    <property type="match status" value="1"/>
</dbReference>
<dbReference type="Pfam" id="PF00069">
    <property type="entry name" value="Pkinase"/>
    <property type="match status" value="2"/>
</dbReference>
<proteinExistence type="predicted"/>
<dbReference type="PANTHER" id="PTHR43671:SF13">
    <property type="entry name" value="SERINE_THREONINE-PROTEIN KINASE NEK2"/>
    <property type="match status" value="1"/>
</dbReference>
<dbReference type="InterPro" id="IPR011009">
    <property type="entry name" value="Kinase-like_dom_sf"/>
</dbReference>
<dbReference type="EC" id="2.7.11.1" evidence="1"/>
<dbReference type="GO" id="GO:0004674">
    <property type="term" value="F:protein serine/threonine kinase activity"/>
    <property type="evidence" value="ECO:0007669"/>
    <property type="project" value="UniProtKB-EC"/>
</dbReference>
<sequence length="421" mass="47928">MAEESEDQKYEVLEKIGKPSHYRCLIYHHTLTFISGQGSFGIIRKVRRISTKDILCRKEISYSRMSDREKIQLAAELDILKTFNHPHIVRYFHREHIKASHDIHLYMEYCGNGDLGGYIRRLKEKNVWAEEEFVWGVMAQLVGALYRCHNGEDAPGPSEDGEPKVNNTKGLQSKVGRRVILHRDLKPENVFLSTNNAVKLGDFGLSKIIASHDFASTYVGTPFYMSPEICAAERYSTASDVWSLGCIIYELAARTVPFDARSHVELVMKIKAGRIKPLPDMYSRELWEVICWCLKVDPRQRPDTAGLLQVAQIKQARMRLADASKLESYEAELEKVKAEKDGALSKLNAALSQIQSLQAEVASLREVGKKVEMEWHAKATLAIDQRVAEAEKVQKAELERQKAQLLLQFEVAVEQQVDEKL</sequence>
<dbReference type="STRING" id="717646.M2MT36"/>
<dbReference type="Gene3D" id="3.30.200.20">
    <property type="entry name" value="Phosphorylase Kinase, domain 1"/>
    <property type="match status" value="1"/>
</dbReference>
<name>M2MT36_BAUPA</name>
<keyword evidence="9" id="KW-1185">Reference proteome</keyword>
<dbReference type="InterPro" id="IPR050660">
    <property type="entry name" value="NEK_Ser/Thr_kinase"/>
</dbReference>
<dbReference type="Pfam" id="PF14197">
    <property type="entry name" value="Cep57_CLD_2"/>
    <property type="match status" value="1"/>
</dbReference>
<dbReference type="GO" id="GO:0005524">
    <property type="term" value="F:ATP binding"/>
    <property type="evidence" value="ECO:0007669"/>
    <property type="project" value="UniProtKB-KW"/>
</dbReference>
<evidence type="ECO:0000259" key="7">
    <source>
        <dbReference type="PROSITE" id="PS50011"/>
    </source>
</evidence>
<dbReference type="GO" id="GO:0005737">
    <property type="term" value="C:cytoplasm"/>
    <property type="evidence" value="ECO:0007669"/>
    <property type="project" value="TreeGrafter"/>
</dbReference>
<evidence type="ECO:0000256" key="3">
    <source>
        <dbReference type="ARBA" id="ARBA00022741"/>
    </source>
</evidence>
<dbReference type="eggNOG" id="KOG0591">
    <property type="taxonomic scope" value="Eukaryota"/>
</dbReference>
<evidence type="ECO:0000256" key="4">
    <source>
        <dbReference type="ARBA" id="ARBA00022777"/>
    </source>
</evidence>
<dbReference type="GeneID" id="19116871"/>
<organism evidence="8 9">
    <name type="scientific">Baudoinia panamericana (strain UAMH 10762)</name>
    <name type="common">Angels' share fungus</name>
    <name type="synonym">Baudoinia compniacensis (strain UAMH 10762)</name>
    <dbReference type="NCBI Taxonomy" id="717646"/>
    <lineage>
        <taxon>Eukaryota</taxon>
        <taxon>Fungi</taxon>
        <taxon>Dikarya</taxon>
        <taxon>Ascomycota</taxon>
        <taxon>Pezizomycotina</taxon>
        <taxon>Dothideomycetes</taxon>
        <taxon>Dothideomycetidae</taxon>
        <taxon>Mycosphaerellales</taxon>
        <taxon>Teratosphaeriaceae</taxon>
        <taxon>Baudoinia</taxon>
    </lineage>
</organism>
<keyword evidence="2" id="KW-0808">Transferase</keyword>
<dbReference type="SUPFAM" id="SSF56112">
    <property type="entry name" value="Protein kinase-like (PK-like)"/>
    <property type="match status" value="1"/>
</dbReference>
<keyword evidence="5" id="KW-0067">ATP-binding</keyword>
<dbReference type="Gene3D" id="1.10.510.10">
    <property type="entry name" value="Transferase(Phosphotransferase) domain 1"/>
    <property type="match status" value="2"/>
</dbReference>
<dbReference type="PANTHER" id="PTHR43671">
    <property type="entry name" value="SERINE/THREONINE-PROTEIN KINASE NEK"/>
    <property type="match status" value="1"/>
</dbReference>
<dbReference type="GO" id="GO:0005634">
    <property type="term" value="C:nucleus"/>
    <property type="evidence" value="ECO:0007669"/>
    <property type="project" value="TreeGrafter"/>
</dbReference>
<dbReference type="GO" id="GO:0007059">
    <property type="term" value="P:chromosome segregation"/>
    <property type="evidence" value="ECO:0007669"/>
    <property type="project" value="TreeGrafter"/>
</dbReference>
<keyword evidence="4" id="KW-0418">Kinase</keyword>
<gene>
    <name evidence="8" type="ORF">BAUCODRAFT_74142</name>
</gene>